<dbReference type="AlphaFoldDB" id="A0A4R3HY02"/>
<gene>
    <name evidence="1" type="ORF">EDC30_104317</name>
</gene>
<proteinExistence type="predicted"/>
<comment type="caution">
    <text evidence="1">The sequence shown here is derived from an EMBL/GenBank/DDBJ whole genome shotgun (WGS) entry which is preliminary data.</text>
</comment>
<evidence type="ECO:0000313" key="2">
    <source>
        <dbReference type="Proteomes" id="UP000295382"/>
    </source>
</evidence>
<name>A0A4R3HY02_PAULE</name>
<evidence type="ECO:0000313" key="1">
    <source>
        <dbReference type="EMBL" id="TCS37513.1"/>
    </source>
</evidence>
<accession>A0A4R3HY02</accession>
<dbReference type="InterPro" id="IPR025906">
    <property type="entry name" value="YjfB_motility"/>
</dbReference>
<dbReference type="Proteomes" id="UP000295382">
    <property type="component" value="Unassembled WGS sequence"/>
</dbReference>
<dbReference type="RefSeq" id="WP_132258449.1">
    <property type="nucleotide sequence ID" value="NZ_SLZQ01000004.1"/>
</dbReference>
<sequence>MEVNAIASMATAMEQTKTAQEVSVAVLKKALDSQASTASALLDALPPVTANLPPHLGQNINTKA</sequence>
<reference evidence="1 2" key="1">
    <citation type="submission" date="2019-03" db="EMBL/GenBank/DDBJ databases">
        <title>Genomic Encyclopedia of Type Strains, Phase IV (KMG-IV): sequencing the most valuable type-strain genomes for metagenomic binning, comparative biology and taxonomic classification.</title>
        <authorList>
            <person name="Goeker M."/>
        </authorList>
    </citation>
    <scope>NUCLEOTIDE SEQUENCE [LARGE SCALE GENOMIC DNA]</scope>
    <source>
        <strain evidence="1 2">DSM 7445</strain>
    </source>
</reference>
<keyword evidence="2" id="KW-1185">Reference proteome</keyword>
<organism evidence="1 2">
    <name type="scientific">Paucimonas lemoignei</name>
    <name type="common">Pseudomonas lemoignei</name>
    <dbReference type="NCBI Taxonomy" id="29443"/>
    <lineage>
        <taxon>Bacteria</taxon>
        <taxon>Pseudomonadati</taxon>
        <taxon>Pseudomonadota</taxon>
        <taxon>Betaproteobacteria</taxon>
        <taxon>Burkholderiales</taxon>
        <taxon>Burkholderiaceae</taxon>
        <taxon>Paucimonas</taxon>
    </lineage>
</organism>
<protein>
    <submittedName>
        <fullName evidence="1">Putative motility protein YjfB-like</fullName>
    </submittedName>
</protein>
<dbReference type="EMBL" id="SLZQ01000004">
    <property type="protein sequence ID" value="TCS37513.1"/>
    <property type="molecule type" value="Genomic_DNA"/>
</dbReference>
<dbReference type="Pfam" id="PF14070">
    <property type="entry name" value="YjfB_motility"/>
    <property type="match status" value="1"/>
</dbReference>
<dbReference type="OrthoDB" id="8967327at2"/>